<feature type="signal peptide" evidence="2">
    <location>
        <begin position="1"/>
        <end position="40"/>
    </location>
</feature>
<dbReference type="Pfam" id="PF06863">
    <property type="entry name" value="DUF1254"/>
    <property type="match status" value="1"/>
</dbReference>
<dbReference type="EMBL" id="FQUP01000001">
    <property type="protein sequence ID" value="SHF29352.1"/>
    <property type="molecule type" value="Genomic_DNA"/>
</dbReference>
<feature type="chain" id="PRO_5013019445" evidence="2">
    <location>
        <begin position="41"/>
        <end position="504"/>
    </location>
</feature>
<dbReference type="SUPFAM" id="SSF160935">
    <property type="entry name" value="VPA0735-like"/>
    <property type="match status" value="1"/>
</dbReference>
<proteinExistence type="predicted"/>
<keyword evidence="6" id="KW-1185">Reference proteome</keyword>
<dbReference type="Pfam" id="PF06742">
    <property type="entry name" value="DUF1214"/>
    <property type="match status" value="1"/>
</dbReference>
<feature type="domain" description="DUF1214" evidence="3">
    <location>
        <begin position="373"/>
        <end position="479"/>
    </location>
</feature>
<dbReference type="AlphaFoldDB" id="A0A1M5AHG2"/>
<protein>
    <submittedName>
        <fullName evidence="5">Uncharacterized conserved protein</fullName>
    </submittedName>
</protein>
<dbReference type="RefSeq" id="WP_084527044.1">
    <property type="nucleotide sequence ID" value="NZ_FQUP01000001.1"/>
</dbReference>
<organism evidence="5 6">
    <name type="scientific">Kaistia soli DSM 19436</name>
    <dbReference type="NCBI Taxonomy" id="1122133"/>
    <lineage>
        <taxon>Bacteria</taxon>
        <taxon>Pseudomonadati</taxon>
        <taxon>Pseudomonadota</taxon>
        <taxon>Alphaproteobacteria</taxon>
        <taxon>Hyphomicrobiales</taxon>
        <taxon>Kaistiaceae</taxon>
        <taxon>Kaistia</taxon>
    </lineage>
</organism>
<dbReference type="PANTHER" id="PTHR36509">
    <property type="entry name" value="BLL3101 PROTEIN"/>
    <property type="match status" value="1"/>
</dbReference>
<dbReference type="InterPro" id="IPR010679">
    <property type="entry name" value="DUF1254"/>
</dbReference>
<dbReference type="Gene3D" id="2.60.40.1610">
    <property type="entry name" value="Domain of unknown function DUF1254"/>
    <property type="match status" value="1"/>
</dbReference>
<dbReference type="InterPro" id="IPR037050">
    <property type="entry name" value="DUF1254_sf"/>
</dbReference>
<dbReference type="OrthoDB" id="9777345at2"/>
<dbReference type="STRING" id="1122133.SAMN02745157_2123"/>
<accession>A0A1M5AHG2</accession>
<feature type="compositionally biased region" description="Basic residues" evidence="1">
    <location>
        <begin position="10"/>
        <end position="19"/>
    </location>
</feature>
<evidence type="ECO:0000259" key="4">
    <source>
        <dbReference type="Pfam" id="PF06863"/>
    </source>
</evidence>
<evidence type="ECO:0000256" key="1">
    <source>
        <dbReference type="SAM" id="MobiDB-lite"/>
    </source>
</evidence>
<evidence type="ECO:0000259" key="3">
    <source>
        <dbReference type="Pfam" id="PF06742"/>
    </source>
</evidence>
<gene>
    <name evidence="5" type="ORF">SAMN02745157_2123</name>
</gene>
<feature type="domain" description="DUF1254" evidence="4">
    <location>
        <begin position="89"/>
        <end position="229"/>
    </location>
</feature>
<evidence type="ECO:0000313" key="6">
    <source>
        <dbReference type="Proteomes" id="UP000184485"/>
    </source>
</evidence>
<dbReference type="InterPro" id="IPR010621">
    <property type="entry name" value="DUF1214"/>
</dbReference>
<reference evidence="5 6" key="1">
    <citation type="submission" date="2016-11" db="EMBL/GenBank/DDBJ databases">
        <authorList>
            <person name="Jaros S."/>
            <person name="Januszkiewicz K."/>
            <person name="Wedrychowicz H."/>
        </authorList>
    </citation>
    <scope>NUCLEOTIDE SEQUENCE [LARGE SCALE GENOMIC DNA]</scope>
    <source>
        <strain evidence="5 6">DSM 19436</strain>
    </source>
</reference>
<evidence type="ECO:0000256" key="2">
    <source>
        <dbReference type="SAM" id="SignalP"/>
    </source>
</evidence>
<keyword evidence="2" id="KW-0732">Signal</keyword>
<name>A0A1M5AHG2_9HYPH</name>
<dbReference type="Proteomes" id="UP000184485">
    <property type="component" value="Unassembled WGS sequence"/>
</dbReference>
<evidence type="ECO:0000313" key="5">
    <source>
        <dbReference type="EMBL" id="SHF29352.1"/>
    </source>
</evidence>
<sequence>MQLSSLWKSSPKRSQRARRGLQAATLAVATTLAATAPSQAASMAPAVNKEEASAIAVNAYLYLYPLITMDLTRRQLTNMPADSGIGGPPNAFANIPAFPAADMRTVVRPNFDTLYSSAWLDLTKEPVVVTAPDTGGRYYLLPMLDMWSDVFASPGWRTTGTAEGHFLVTPPGWRPELKDGWQAALNLPADTQRIDAPTPNVWIIGRTKTDGPSDYDAVHKIQAGYKITPLSAWGKEAAAPASLKPDASIDMKTPPKLQVDTMAADAYFAYGAELMGANPPHITDQPILAQMRRIGIEPGKPFDASKLPDDVKAAIAAAPAGAQALMKWKVPTLARIANGWSLNTDTMGVYGNYYLKRAIVAQLGLGANLPEDAIYPLNLADEAGQPLSGANSYTIHFDKACLPPVDAFWSVTLYDQEGFQVANTLNRFAVSSWMPFVSNPDGSLDLIIGPDSPGGAMEANWLPAPKGPFNLTMRLYAPKSDALTGKWVPPAVRRNETLTPFGAQ</sequence>
<dbReference type="InterPro" id="IPR037049">
    <property type="entry name" value="DUF1214_C_sf"/>
</dbReference>
<dbReference type="Gene3D" id="2.60.120.600">
    <property type="entry name" value="Domain of unknown function DUF1214, C-terminal domain"/>
    <property type="match status" value="1"/>
</dbReference>
<feature type="region of interest" description="Disordered" evidence="1">
    <location>
        <begin position="1"/>
        <end position="20"/>
    </location>
</feature>
<dbReference type="PANTHER" id="PTHR36509:SF2">
    <property type="entry name" value="BLL3101 PROTEIN"/>
    <property type="match status" value="1"/>
</dbReference>